<dbReference type="Pfam" id="PF02682">
    <property type="entry name" value="CT_C_D"/>
    <property type="match status" value="1"/>
</dbReference>
<dbReference type="Gene3D" id="2.40.100.10">
    <property type="entry name" value="Cyclophilin-like"/>
    <property type="match status" value="1"/>
</dbReference>
<keyword evidence="3" id="KW-0067">ATP-binding</keyword>
<keyword evidence="2" id="KW-0378">Hydrolase</keyword>
<dbReference type="GO" id="GO:0016787">
    <property type="term" value="F:hydrolase activity"/>
    <property type="evidence" value="ECO:0007669"/>
    <property type="project" value="UniProtKB-KW"/>
</dbReference>
<evidence type="ECO:0000256" key="1">
    <source>
        <dbReference type="ARBA" id="ARBA00022741"/>
    </source>
</evidence>
<dbReference type="InterPro" id="IPR003833">
    <property type="entry name" value="CT_C_D"/>
</dbReference>
<evidence type="ECO:0000256" key="2">
    <source>
        <dbReference type="ARBA" id="ARBA00022801"/>
    </source>
</evidence>
<dbReference type="SUPFAM" id="SSF50891">
    <property type="entry name" value="Cyclophilin-like"/>
    <property type="match status" value="1"/>
</dbReference>
<keyword evidence="6" id="KW-1185">Reference proteome</keyword>
<dbReference type="AlphaFoldDB" id="A0A087MKI5"/>
<evidence type="ECO:0000256" key="3">
    <source>
        <dbReference type="ARBA" id="ARBA00022840"/>
    </source>
</evidence>
<protein>
    <recommendedName>
        <fullName evidence="4">Carboxyltransferase domain-containing protein</fullName>
    </recommendedName>
</protein>
<reference evidence="6" key="1">
    <citation type="submission" date="2013-08" db="EMBL/GenBank/DDBJ databases">
        <title>Genome sequencing of Arenimonas donghaensis.</title>
        <authorList>
            <person name="Chen F."/>
            <person name="Wang G."/>
        </authorList>
    </citation>
    <scope>NUCLEOTIDE SEQUENCE [LARGE SCALE GENOMIC DNA]</scope>
    <source>
        <strain evidence="6">HO3-R19</strain>
    </source>
</reference>
<dbReference type="Proteomes" id="UP000029085">
    <property type="component" value="Unassembled WGS sequence"/>
</dbReference>
<feature type="domain" description="Carboxyltransferase" evidence="4">
    <location>
        <begin position="3"/>
        <end position="210"/>
    </location>
</feature>
<dbReference type="RefSeq" id="WP_051924310.1">
    <property type="nucleotide sequence ID" value="NZ_AVCJ01000003.1"/>
</dbReference>
<name>A0A087MKI5_9GAMM</name>
<reference evidence="5 6" key="2">
    <citation type="journal article" date="2015" name="Stand. Genomic Sci.">
        <title>High quality draft genomic sequence of Arenimonas donghaensis DSM 18148(T).</title>
        <authorList>
            <person name="Chen F."/>
            <person name="Wang H."/>
            <person name="Cao Y."/>
            <person name="Li X."/>
            <person name="Wang G."/>
        </authorList>
    </citation>
    <scope>NUCLEOTIDE SEQUENCE [LARGE SCALE GENOMIC DNA]</scope>
    <source>
        <strain evidence="5 6">HO3-R19</strain>
    </source>
</reference>
<dbReference type="PATRIC" id="fig|1121014.3.peg.626"/>
<dbReference type="PANTHER" id="PTHR34698:SF2">
    <property type="entry name" value="5-OXOPROLINASE SUBUNIT B"/>
    <property type="match status" value="1"/>
</dbReference>
<dbReference type="InterPro" id="IPR029000">
    <property type="entry name" value="Cyclophilin-like_dom_sf"/>
</dbReference>
<sequence length="234" mass="24633">MKARIDAWGDRGWLVTVDVDSIEAANRRVHALRAAIEARRPPWLQDLVPAYASLALVVDGHAARGQAACLAEARAWLERLLASAPDAEAGTLGRRVDIPVCYAPEFGPDLGAWAAHCGLEVEAAISRHTAGDYRVAMLGFSPGFPYLLGLDPALAMPRLATPRPHVAAGSVGVGGSQTGAYPAAGPGGWRLLGRTPLRLFDPQRAEPALLAPGDHVRFVRIDRAGFDALSGAGA</sequence>
<dbReference type="PANTHER" id="PTHR34698">
    <property type="entry name" value="5-OXOPROLINASE SUBUNIT B"/>
    <property type="match status" value="1"/>
</dbReference>
<dbReference type="EMBL" id="AVCJ01000003">
    <property type="protein sequence ID" value="KFL37388.1"/>
    <property type="molecule type" value="Genomic_DNA"/>
</dbReference>
<dbReference type="SUPFAM" id="SSF160467">
    <property type="entry name" value="PH0987 N-terminal domain-like"/>
    <property type="match status" value="1"/>
</dbReference>
<dbReference type="Gene3D" id="3.30.1360.40">
    <property type="match status" value="1"/>
</dbReference>
<proteinExistence type="predicted"/>
<evidence type="ECO:0000259" key="4">
    <source>
        <dbReference type="SMART" id="SM00796"/>
    </source>
</evidence>
<keyword evidence="1" id="KW-0547">Nucleotide-binding</keyword>
<organism evidence="5 6">
    <name type="scientific">Arenimonas donghaensis DSM 18148 = HO3-R19</name>
    <dbReference type="NCBI Taxonomy" id="1121014"/>
    <lineage>
        <taxon>Bacteria</taxon>
        <taxon>Pseudomonadati</taxon>
        <taxon>Pseudomonadota</taxon>
        <taxon>Gammaproteobacteria</taxon>
        <taxon>Lysobacterales</taxon>
        <taxon>Lysobacteraceae</taxon>
        <taxon>Arenimonas</taxon>
    </lineage>
</organism>
<comment type="caution">
    <text evidence="5">The sequence shown here is derived from an EMBL/GenBank/DDBJ whole genome shotgun (WGS) entry which is preliminary data.</text>
</comment>
<gene>
    <name evidence="5" type="ORF">N788_09335</name>
</gene>
<dbReference type="InterPro" id="IPR010016">
    <property type="entry name" value="PxpB"/>
</dbReference>
<dbReference type="STRING" id="1121014.N788_09335"/>
<dbReference type="SMART" id="SM00796">
    <property type="entry name" value="AHS1"/>
    <property type="match status" value="1"/>
</dbReference>
<dbReference type="NCBIfam" id="TIGR00370">
    <property type="entry name" value="5-oxoprolinase subunit PxpB"/>
    <property type="match status" value="1"/>
</dbReference>
<dbReference type="GO" id="GO:0005524">
    <property type="term" value="F:ATP binding"/>
    <property type="evidence" value="ECO:0007669"/>
    <property type="project" value="UniProtKB-KW"/>
</dbReference>
<evidence type="ECO:0000313" key="6">
    <source>
        <dbReference type="Proteomes" id="UP000029085"/>
    </source>
</evidence>
<accession>A0A087MKI5</accession>
<dbReference type="OrthoDB" id="9778567at2"/>
<evidence type="ECO:0000313" key="5">
    <source>
        <dbReference type="EMBL" id="KFL37388.1"/>
    </source>
</evidence>